<dbReference type="InterPro" id="IPR029058">
    <property type="entry name" value="AB_hydrolase_fold"/>
</dbReference>
<proteinExistence type="predicted"/>
<name>A0ABY7JLQ9_9FIRM</name>
<feature type="transmembrane region" description="Helical" evidence="1">
    <location>
        <begin position="54"/>
        <end position="75"/>
    </location>
</feature>
<dbReference type="SUPFAM" id="SSF53474">
    <property type="entry name" value="alpha/beta-Hydrolases"/>
    <property type="match status" value="1"/>
</dbReference>
<keyword evidence="1" id="KW-1133">Transmembrane helix</keyword>
<sequence length="301" mass="34800">MNENKDSKIRVKKNKRDKKFDTLSITRELEKSLSIDKEVEKERNRKKNERRRKLYKNTAIAFLIFIIVILIAFIYNINQTYKISGDIRQYMQSNNQVKVENDKKDNLIFTPAYLSKKDGIVIVPSEKVEPKSYAYIANKLAREGYKVVVVKLNMNYPAFSKSSIENIIETNLDVKNWYCIGHSQSGDLVMSESAKYENIQGVIFLGTYPKGDDLKLINKPTLFISGTKDGLINYDNYKNTKSGESKNTYFYQIEGANNTNFANIELINNDNKALITEKKQKTKTIEKIINFIDNNSSYIND</sequence>
<dbReference type="Pfam" id="PF12695">
    <property type="entry name" value="Abhydrolase_5"/>
    <property type="match status" value="1"/>
</dbReference>
<reference evidence="3" key="1">
    <citation type="submission" date="2022-12" db="EMBL/GenBank/DDBJ databases">
        <title>Peptostreptococcus.</title>
        <authorList>
            <person name="Lee S.H."/>
        </authorList>
    </citation>
    <scope>NUCLEOTIDE SEQUENCE</scope>
    <source>
        <strain evidence="3">CBA3647</strain>
    </source>
</reference>
<dbReference type="InterPro" id="IPR029059">
    <property type="entry name" value="AB_hydrolase_5"/>
</dbReference>
<evidence type="ECO:0000313" key="3">
    <source>
        <dbReference type="EMBL" id="WAW14015.1"/>
    </source>
</evidence>
<keyword evidence="4" id="KW-1185">Reference proteome</keyword>
<protein>
    <submittedName>
        <fullName evidence="3">Alpha/beta hydrolase</fullName>
    </submittedName>
</protein>
<gene>
    <name evidence="3" type="ORF">O0R46_05260</name>
</gene>
<organism evidence="3 4">
    <name type="scientific">Peptostreptococcus equinus</name>
    <dbReference type="NCBI Taxonomy" id="3003601"/>
    <lineage>
        <taxon>Bacteria</taxon>
        <taxon>Bacillati</taxon>
        <taxon>Bacillota</taxon>
        <taxon>Clostridia</taxon>
        <taxon>Peptostreptococcales</taxon>
        <taxon>Peptostreptococcaceae</taxon>
        <taxon>Peptostreptococcus</taxon>
    </lineage>
</organism>
<dbReference type="EMBL" id="CP114052">
    <property type="protein sequence ID" value="WAW14015.1"/>
    <property type="molecule type" value="Genomic_DNA"/>
</dbReference>
<evidence type="ECO:0000256" key="1">
    <source>
        <dbReference type="SAM" id="Phobius"/>
    </source>
</evidence>
<feature type="domain" description="Alpha/beta hydrolase fold-5" evidence="2">
    <location>
        <begin position="120"/>
        <end position="281"/>
    </location>
</feature>
<accession>A0ABY7JLQ9</accession>
<dbReference type="GO" id="GO:0016787">
    <property type="term" value="F:hydrolase activity"/>
    <property type="evidence" value="ECO:0007669"/>
    <property type="project" value="UniProtKB-KW"/>
</dbReference>
<keyword evidence="1" id="KW-0812">Transmembrane</keyword>
<dbReference type="RefSeq" id="WP_269310677.1">
    <property type="nucleotide sequence ID" value="NZ_CP114052.1"/>
</dbReference>
<keyword evidence="3" id="KW-0378">Hydrolase</keyword>
<dbReference type="Proteomes" id="UP001164187">
    <property type="component" value="Chromosome"/>
</dbReference>
<keyword evidence="1" id="KW-0472">Membrane</keyword>
<evidence type="ECO:0000313" key="4">
    <source>
        <dbReference type="Proteomes" id="UP001164187"/>
    </source>
</evidence>
<dbReference type="Gene3D" id="3.40.50.1820">
    <property type="entry name" value="alpha/beta hydrolase"/>
    <property type="match status" value="1"/>
</dbReference>
<evidence type="ECO:0000259" key="2">
    <source>
        <dbReference type="Pfam" id="PF12695"/>
    </source>
</evidence>